<evidence type="ECO:0000313" key="1">
    <source>
        <dbReference type="EMBL" id="CAH0027372.1"/>
    </source>
</evidence>
<gene>
    <name evidence="1" type="ORF">CRHIZ90672A_00015844</name>
</gene>
<dbReference type="EMBL" id="CABFNQ020000727">
    <property type="protein sequence ID" value="CAH0027372.1"/>
    <property type="molecule type" value="Genomic_DNA"/>
</dbReference>
<name>A0A9N9YQX7_9HYPO</name>
<sequence>MQSKLKSAARNKAVFMPKFVGRTQVTDSDLFLPVHSRVALDLSQSSALVKFHLHSIENAAQDT</sequence>
<comment type="caution">
    <text evidence="1">The sequence shown here is derived from an EMBL/GenBank/DDBJ whole genome shotgun (WGS) entry which is preliminary data.</text>
</comment>
<dbReference type="AlphaFoldDB" id="A0A9N9YQX7"/>
<reference evidence="1" key="1">
    <citation type="submission" date="2021-10" db="EMBL/GenBank/DDBJ databases">
        <authorList>
            <person name="Piombo E."/>
        </authorList>
    </citation>
    <scope>NUCLEOTIDE SEQUENCE</scope>
</reference>
<protein>
    <submittedName>
        <fullName evidence="1">Uncharacterized protein</fullName>
    </submittedName>
</protein>
<organism evidence="1 2">
    <name type="scientific">Clonostachys rhizophaga</name>
    <dbReference type="NCBI Taxonomy" id="160324"/>
    <lineage>
        <taxon>Eukaryota</taxon>
        <taxon>Fungi</taxon>
        <taxon>Dikarya</taxon>
        <taxon>Ascomycota</taxon>
        <taxon>Pezizomycotina</taxon>
        <taxon>Sordariomycetes</taxon>
        <taxon>Hypocreomycetidae</taxon>
        <taxon>Hypocreales</taxon>
        <taxon>Bionectriaceae</taxon>
        <taxon>Clonostachys</taxon>
    </lineage>
</organism>
<proteinExistence type="predicted"/>
<dbReference type="Proteomes" id="UP000696573">
    <property type="component" value="Unassembled WGS sequence"/>
</dbReference>
<evidence type="ECO:0000313" key="2">
    <source>
        <dbReference type="Proteomes" id="UP000696573"/>
    </source>
</evidence>
<keyword evidence="2" id="KW-1185">Reference proteome</keyword>
<accession>A0A9N9YQX7</accession>